<feature type="domain" description="DUF4139" evidence="2">
    <location>
        <begin position="193"/>
        <end position="643"/>
    </location>
</feature>
<dbReference type="InterPro" id="IPR011935">
    <property type="entry name" value="CHP02231"/>
</dbReference>
<feature type="region of interest" description="Disordered" evidence="1">
    <location>
        <begin position="378"/>
        <end position="400"/>
    </location>
</feature>
<name>J4GTP8_9APHY</name>
<dbReference type="HOGENOM" id="CLU_010457_2_0_1"/>
<dbReference type="PANTHER" id="PTHR31005">
    <property type="entry name" value="DUF4139 DOMAIN-CONTAINING PROTEIN"/>
    <property type="match status" value="1"/>
</dbReference>
<evidence type="ECO:0000259" key="2">
    <source>
        <dbReference type="Pfam" id="PF13598"/>
    </source>
</evidence>
<dbReference type="GeneID" id="24099576"/>
<organism evidence="4 5">
    <name type="scientific">Fibroporia radiculosa</name>
    <dbReference type="NCBI Taxonomy" id="599839"/>
    <lineage>
        <taxon>Eukaryota</taxon>
        <taxon>Fungi</taxon>
        <taxon>Dikarya</taxon>
        <taxon>Basidiomycota</taxon>
        <taxon>Agaricomycotina</taxon>
        <taxon>Agaricomycetes</taxon>
        <taxon>Polyporales</taxon>
        <taxon>Fibroporiaceae</taxon>
        <taxon>Fibroporia</taxon>
    </lineage>
</organism>
<feature type="region of interest" description="Disordered" evidence="1">
    <location>
        <begin position="307"/>
        <end position="363"/>
    </location>
</feature>
<dbReference type="STRING" id="599839.J4GTP8"/>
<proteinExistence type="predicted"/>
<feature type="compositionally biased region" description="Polar residues" evidence="1">
    <location>
        <begin position="308"/>
        <end position="340"/>
    </location>
</feature>
<protein>
    <recommendedName>
        <fullName evidence="6">DUF4139 domain-containing protein</fullName>
    </recommendedName>
</protein>
<sequence length="652" mass="69925">MSCITLHASECPVKLVTLFKSSNAKVDRTIGLDLKSGQNLVKVVALSSCVDTESVRITELGDAVHVLNISCNIRVPQPGDLSGRSETERKLLAHKKSLEDELSTRQHGLDLLMGYAQSISSATTTPSDAIAILDTCLDARRASLRSIREIEGQIEEVDKALKEQSGLDWRQGTTNGQVTLEIISSQDCHALFQLSYLVSQASWEPHYELHANTSEGVRQPTVLLRFHARVTQSTGEDWKDTQLTFSPRSACTLMPTRQAIPELTPRMITVEHSPNIIWSTVQPAFPRFALFGQSAQAAAPSPQVSAFGQATQASVPLQDTSQAQHGSEGSNVSQHASQPDHTPDVSLQSSSSQAASTAPTPGGARLFGGGLFSGGLFGSRSVPHSAPPTAHDASGPMPDLHIGGEGLTTVVRETPRTEAFRLDSAGVETVPSDGTAHNVPIARLALAATFAWVCVPRVCAEAFIECRIANASAHRLLAGPLSVFVDGTLVVRTEIKDTYPGSEFVCSLGPDEALRVAYHRTAHTASEGEGDGAWRVRTTTCTLRTVLENRHAFALPAVVVRDSVPVADDARVQVRLRRIAPAGAAEDAGDTLPAETVLGKDVRWLGDVTGNLRQDKGLLFEWKCGLGAGEMAELVAEWIVTAPWDVAWMEAQ</sequence>
<evidence type="ECO:0000259" key="3">
    <source>
        <dbReference type="Pfam" id="PF13600"/>
    </source>
</evidence>
<feature type="compositionally biased region" description="Low complexity" evidence="1">
    <location>
        <begin position="348"/>
        <end position="363"/>
    </location>
</feature>
<feature type="domain" description="DUF4140" evidence="3">
    <location>
        <begin position="16"/>
        <end position="104"/>
    </location>
</feature>
<dbReference type="RefSeq" id="XP_012183948.1">
    <property type="nucleotide sequence ID" value="XM_012328558.1"/>
</dbReference>
<gene>
    <name evidence="4" type="ORF">FIBRA_06850</name>
</gene>
<evidence type="ECO:0000313" key="4">
    <source>
        <dbReference type="EMBL" id="CCM04665.1"/>
    </source>
</evidence>
<evidence type="ECO:0000256" key="1">
    <source>
        <dbReference type="SAM" id="MobiDB-lite"/>
    </source>
</evidence>
<dbReference type="InterPro" id="IPR037291">
    <property type="entry name" value="DUF4139"/>
</dbReference>
<keyword evidence="5" id="KW-1185">Reference proteome</keyword>
<dbReference type="OrthoDB" id="10068793at2759"/>
<dbReference type="PANTHER" id="PTHR31005:SF8">
    <property type="entry name" value="DUF4139 DOMAIN-CONTAINING PROTEIN"/>
    <property type="match status" value="1"/>
</dbReference>
<dbReference type="InParanoid" id="J4GTP8"/>
<dbReference type="Pfam" id="PF13600">
    <property type="entry name" value="DUF4140"/>
    <property type="match status" value="1"/>
</dbReference>
<accession>J4GTP8</accession>
<dbReference type="Proteomes" id="UP000006352">
    <property type="component" value="Unassembled WGS sequence"/>
</dbReference>
<dbReference type="Pfam" id="PF13598">
    <property type="entry name" value="DUF4139"/>
    <property type="match status" value="1"/>
</dbReference>
<reference evidence="4 5" key="1">
    <citation type="journal article" date="2012" name="Appl. Environ. Microbiol.">
        <title>Short-read sequencing for genomic analysis of the brown rot fungus Fibroporia radiculosa.</title>
        <authorList>
            <person name="Tang J.D."/>
            <person name="Perkins A.D."/>
            <person name="Sonstegard T.S."/>
            <person name="Schroeder S.G."/>
            <person name="Burgess S.C."/>
            <person name="Diehl S.V."/>
        </authorList>
    </citation>
    <scope>NUCLEOTIDE SEQUENCE [LARGE SCALE GENOMIC DNA]</scope>
    <source>
        <strain evidence="4 5">TFFH 294</strain>
    </source>
</reference>
<dbReference type="InterPro" id="IPR025554">
    <property type="entry name" value="DUF4140"/>
</dbReference>
<dbReference type="EMBL" id="HE797163">
    <property type="protein sequence ID" value="CCM04665.1"/>
    <property type="molecule type" value="Genomic_DNA"/>
</dbReference>
<evidence type="ECO:0000313" key="5">
    <source>
        <dbReference type="Proteomes" id="UP000006352"/>
    </source>
</evidence>
<dbReference type="AlphaFoldDB" id="J4GTP8"/>
<evidence type="ECO:0008006" key="6">
    <source>
        <dbReference type="Google" id="ProtNLM"/>
    </source>
</evidence>